<protein>
    <submittedName>
        <fullName evidence="1">Uncharacterized protein</fullName>
    </submittedName>
</protein>
<dbReference type="HOGENOM" id="CLU_2746002_0_0_9"/>
<accession>D3AFI0</accession>
<proteinExistence type="predicted"/>
<comment type="caution">
    <text evidence="1">The sequence shown here is derived from an EMBL/GenBank/DDBJ whole genome shotgun (WGS) entry which is preliminary data.</text>
</comment>
<reference evidence="1 2" key="1">
    <citation type="submission" date="2010-01" db="EMBL/GenBank/DDBJ databases">
        <authorList>
            <person name="Weinstock G."/>
            <person name="Sodergren E."/>
            <person name="Clifton S."/>
            <person name="Fulton L."/>
            <person name="Fulton B."/>
            <person name="Courtney L."/>
            <person name="Fronick C."/>
            <person name="Harrison M."/>
            <person name="Strong C."/>
            <person name="Farmer C."/>
            <person name="Delahaunty K."/>
            <person name="Markovic C."/>
            <person name="Hall O."/>
            <person name="Minx P."/>
            <person name="Tomlinson C."/>
            <person name="Mitreva M."/>
            <person name="Nelson J."/>
            <person name="Hou S."/>
            <person name="Wollam A."/>
            <person name="Pepin K.H."/>
            <person name="Johnson M."/>
            <person name="Bhonagiri V."/>
            <person name="Nash W.E."/>
            <person name="Warren W."/>
            <person name="Chinwalla A."/>
            <person name="Mardis E.R."/>
            <person name="Wilson R.K."/>
        </authorList>
    </citation>
    <scope>NUCLEOTIDE SEQUENCE [LARGE SCALE GENOMIC DNA]</scope>
    <source>
        <strain evidence="1 2">DSM 13479</strain>
    </source>
</reference>
<dbReference type="AlphaFoldDB" id="D3AFI0"/>
<sequence>MIPLLSLFWLCLFYHKPSGYPIVNRFYLFFCFLHLPATDTLYMQETGFHVQIRVKRAHIRIKAVRRYKDALS</sequence>
<evidence type="ECO:0000313" key="2">
    <source>
        <dbReference type="Proteomes" id="UP000004968"/>
    </source>
</evidence>
<dbReference type="Proteomes" id="UP000004968">
    <property type="component" value="Unassembled WGS sequence"/>
</dbReference>
<dbReference type="EMBL" id="ACIO01000181">
    <property type="protein sequence ID" value="EFC99445.1"/>
    <property type="molecule type" value="Genomic_DNA"/>
</dbReference>
<gene>
    <name evidence="1" type="ORF">CLOSTHATH_02363</name>
</gene>
<name>D3AFI0_9FIRM</name>
<organism evidence="1 2">
    <name type="scientific">Hungatella hathewayi DSM 13479</name>
    <dbReference type="NCBI Taxonomy" id="566550"/>
    <lineage>
        <taxon>Bacteria</taxon>
        <taxon>Bacillati</taxon>
        <taxon>Bacillota</taxon>
        <taxon>Clostridia</taxon>
        <taxon>Lachnospirales</taxon>
        <taxon>Lachnospiraceae</taxon>
        <taxon>Hungatella</taxon>
    </lineage>
</organism>
<feature type="non-terminal residue" evidence="1">
    <location>
        <position position="72"/>
    </location>
</feature>
<evidence type="ECO:0000313" key="1">
    <source>
        <dbReference type="EMBL" id="EFC99445.1"/>
    </source>
</evidence>